<evidence type="ECO:0000259" key="1">
    <source>
        <dbReference type="Pfam" id="PF11258"/>
    </source>
</evidence>
<dbReference type="RefSeq" id="WP_381826693.1">
    <property type="nucleotide sequence ID" value="NZ_JBHTCF010000001.1"/>
</dbReference>
<dbReference type="InterPro" id="IPR021416">
    <property type="entry name" value="DUF3048_N"/>
</dbReference>
<gene>
    <name evidence="3" type="ORF">ACFQVC_04715</name>
</gene>
<evidence type="ECO:0000313" key="3">
    <source>
        <dbReference type="EMBL" id="MFC7303518.1"/>
    </source>
</evidence>
<feature type="domain" description="DUF3048" evidence="1">
    <location>
        <begin position="38"/>
        <end position="159"/>
    </location>
</feature>
<name>A0ABW2JD09_9ACTN</name>
<comment type="caution">
    <text evidence="3">The sequence shown here is derived from an EMBL/GenBank/DDBJ whole genome shotgun (WGS) entry which is preliminary data.</text>
</comment>
<reference evidence="4" key="1">
    <citation type="journal article" date="2019" name="Int. J. Syst. Evol. Microbiol.">
        <title>The Global Catalogue of Microorganisms (GCM) 10K type strain sequencing project: providing services to taxonomists for standard genome sequencing and annotation.</title>
        <authorList>
            <consortium name="The Broad Institute Genomics Platform"/>
            <consortium name="The Broad Institute Genome Sequencing Center for Infectious Disease"/>
            <person name="Wu L."/>
            <person name="Ma J."/>
        </authorList>
    </citation>
    <scope>NUCLEOTIDE SEQUENCE [LARGE SCALE GENOMIC DNA]</scope>
    <source>
        <strain evidence="4">SYNS20</strain>
    </source>
</reference>
<accession>A0ABW2JD09</accession>
<keyword evidence="4" id="KW-1185">Reference proteome</keyword>
<dbReference type="SUPFAM" id="SSF159774">
    <property type="entry name" value="YerB-like"/>
    <property type="match status" value="1"/>
</dbReference>
<protein>
    <submittedName>
        <fullName evidence="3">DUF3048 domain-containing protein</fullName>
    </submittedName>
</protein>
<organism evidence="3 4">
    <name type="scientific">Streptomyces monticola</name>
    <dbReference type="NCBI Taxonomy" id="2666263"/>
    <lineage>
        <taxon>Bacteria</taxon>
        <taxon>Bacillati</taxon>
        <taxon>Actinomycetota</taxon>
        <taxon>Actinomycetes</taxon>
        <taxon>Kitasatosporales</taxon>
        <taxon>Streptomycetaceae</taxon>
        <taxon>Streptomyces</taxon>
    </lineage>
</organism>
<proteinExistence type="predicted"/>
<dbReference type="Pfam" id="PF17479">
    <property type="entry name" value="DUF3048_C"/>
    <property type="match status" value="1"/>
</dbReference>
<evidence type="ECO:0000313" key="4">
    <source>
        <dbReference type="Proteomes" id="UP001596523"/>
    </source>
</evidence>
<dbReference type="PROSITE" id="PS51257">
    <property type="entry name" value="PROKAR_LIPOPROTEIN"/>
    <property type="match status" value="1"/>
</dbReference>
<dbReference type="Proteomes" id="UP001596523">
    <property type="component" value="Unassembled WGS sequence"/>
</dbReference>
<feature type="domain" description="DUF3048" evidence="2">
    <location>
        <begin position="188"/>
        <end position="295"/>
    </location>
</feature>
<dbReference type="InterPro" id="IPR035328">
    <property type="entry name" value="DUF3048_C"/>
</dbReference>
<dbReference type="EMBL" id="JBHTCF010000001">
    <property type="protein sequence ID" value="MFC7303518.1"/>
    <property type="molecule type" value="Genomic_DNA"/>
</dbReference>
<dbReference type="InterPro" id="IPR023158">
    <property type="entry name" value="YerB-like_sf"/>
</dbReference>
<evidence type="ECO:0000259" key="2">
    <source>
        <dbReference type="Pfam" id="PF17479"/>
    </source>
</evidence>
<dbReference type="Gene3D" id="3.50.90.10">
    <property type="entry name" value="YerB-like"/>
    <property type="match status" value="1"/>
</dbReference>
<sequence length="300" mass="32565">MKRRAFLLGSAAVLSGCTIESRGPGDGRPPGAGQEGCVPLAVKIDNVGPARPHTGLDAADVIHVEQVESGLSRLLAVYASGELPPAVGPVRSARETDLDLLGQYGHPLLAFSGAQGKLQPLIDAAQLEARPPGKAPGAYYRAPDRSAPHNLYLRPARLTPRPAACDLASFGLRFGPRPPNGKATPRHTVRYPSARFTFTWAERGEHWQVAMDGRATALRPATVIVQYTRIRGSRFRDRWGNVSPFTETVGEGRALLLRNGNAYEGQWRRAGADRATEYHTTDGRRLYCAKGQIWVVYARA</sequence>
<dbReference type="Pfam" id="PF11258">
    <property type="entry name" value="DUF3048"/>
    <property type="match status" value="1"/>
</dbReference>